<organism evidence="7 8">
    <name type="scientific">Thauera sedimentorum</name>
    <dbReference type="NCBI Taxonomy" id="2767595"/>
    <lineage>
        <taxon>Bacteria</taxon>
        <taxon>Pseudomonadati</taxon>
        <taxon>Pseudomonadota</taxon>
        <taxon>Betaproteobacteria</taxon>
        <taxon>Rhodocyclales</taxon>
        <taxon>Zoogloeaceae</taxon>
        <taxon>Thauera</taxon>
    </lineage>
</organism>
<accession>A0ABR9B999</accession>
<dbReference type="Pfam" id="PF01810">
    <property type="entry name" value="LysE"/>
    <property type="match status" value="1"/>
</dbReference>
<comment type="caution">
    <text evidence="7">The sequence shown here is derived from an EMBL/GenBank/DDBJ whole genome shotgun (WGS) entry which is preliminary data.</text>
</comment>
<protein>
    <submittedName>
        <fullName evidence="7">LysE family translocator</fullName>
    </submittedName>
</protein>
<dbReference type="PANTHER" id="PTHR30086">
    <property type="entry name" value="ARGININE EXPORTER PROTEIN ARGO"/>
    <property type="match status" value="1"/>
</dbReference>
<feature type="transmembrane region" description="Helical" evidence="6">
    <location>
        <begin position="67"/>
        <end position="85"/>
    </location>
</feature>
<keyword evidence="5 6" id="KW-0472">Membrane</keyword>
<feature type="transmembrane region" description="Helical" evidence="6">
    <location>
        <begin position="41"/>
        <end position="61"/>
    </location>
</feature>
<dbReference type="EMBL" id="JACYTO010000001">
    <property type="protein sequence ID" value="MBD8502905.1"/>
    <property type="molecule type" value="Genomic_DNA"/>
</dbReference>
<gene>
    <name evidence="7" type="ORF">IFO67_08425</name>
</gene>
<keyword evidence="3 6" id="KW-0812">Transmembrane</keyword>
<reference evidence="8" key="1">
    <citation type="submission" date="2023-07" db="EMBL/GenBank/DDBJ databases">
        <title>Thauera sp. CAU 1555 isolated from sand of Yaerae Beach.</title>
        <authorList>
            <person name="Kim W."/>
        </authorList>
    </citation>
    <scope>NUCLEOTIDE SEQUENCE [LARGE SCALE GENOMIC DNA]</scope>
    <source>
        <strain evidence="8">CAU 1555</strain>
    </source>
</reference>
<evidence type="ECO:0000256" key="3">
    <source>
        <dbReference type="ARBA" id="ARBA00022692"/>
    </source>
</evidence>
<feature type="transmembrane region" description="Helical" evidence="6">
    <location>
        <begin position="113"/>
        <end position="137"/>
    </location>
</feature>
<evidence type="ECO:0000256" key="5">
    <source>
        <dbReference type="ARBA" id="ARBA00023136"/>
    </source>
</evidence>
<evidence type="ECO:0000256" key="4">
    <source>
        <dbReference type="ARBA" id="ARBA00022989"/>
    </source>
</evidence>
<comment type="subcellular location">
    <subcellularLocation>
        <location evidence="1">Cell membrane</location>
        <topology evidence="1">Multi-pass membrane protein</topology>
    </subcellularLocation>
</comment>
<dbReference type="Proteomes" id="UP000603602">
    <property type="component" value="Unassembled WGS sequence"/>
</dbReference>
<evidence type="ECO:0000313" key="8">
    <source>
        <dbReference type="Proteomes" id="UP000603602"/>
    </source>
</evidence>
<keyword evidence="8" id="KW-1185">Reference proteome</keyword>
<feature type="transmembrane region" description="Helical" evidence="6">
    <location>
        <begin position="6"/>
        <end position="29"/>
    </location>
</feature>
<keyword evidence="4 6" id="KW-1133">Transmembrane helix</keyword>
<keyword evidence="2" id="KW-1003">Cell membrane</keyword>
<dbReference type="PANTHER" id="PTHR30086:SF20">
    <property type="entry name" value="ARGININE EXPORTER PROTEIN ARGO-RELATED"/>
    <property type="match status" value="1"/>
</dbReference>
<evidence type="ECO:0000256" key="2">
    <source>
        <dbReference type="ARBA" id="ARBA00022475"/>
    </source>
</evidence>
<evidence type="ECO:0000256" key="6">
    <source>
        <dbReference type="SAM" id="Phobius"/>
    </source>
</evidence>
<evidence type="ECO:0000313" key="7">
    <source>
        <dbReference type="EMBL" id="MBD8502905.1"/>
    </source>
</evidence>
<name>A0ABR9B999_9RHOO</name>
<feature type="transmembrane region" description="Helical" evidence="6">
    <location>
        <begin position="149"/>
        <end position="169"/>
    </location>
</feature>
<proteinExistence type="predicted"/>
<evidence type="ECO:0000256" key="1">
    <source>
        <dbReference type="ARBA" id="ARBA00004651"/>
    </source>
</evidence>
<sequence length="205" mass="20621">MSAAQALALFLVMLPLAAMPSASVALVVARSGSGGRASGAFCALGIVAGDLLFVAIALFGMSLLAQWMGALFGVLRFCGAAYLIWQGIRLLRQRDGTPTRAPAAGTASPAGDFLAGLALTLGDAKAILFYASLFPALVDIEHIGPGDAALIAAITAVTVGGVKLAYALLAERIVRRLRAGAETGPLRGLAGVVMIGCGSALALKA</sequence>
<dbReference type="InterPro" id="IPR001123">
    <property type="entry name" value="LeuE-type"/>
</dbReference>
<dbReference type="RefSeq" id="WP_187717652.1">
    <property type="nucleotide sequence ID" value="NZ_JACTAH010000001.1"/>
</dbReference>